<evidence type="ECO:0000256" key="2">
    <source>
        <dbReference type="ARBA" id="ARBA00023186"/>
    </source>
</evidence>
<evidence type="ECO:0000256" key="3">
    <source>
        <dbReference type="HAMAP-Rule" id="MF_01385"/>
    </source>
</evidence>
<keyword evidence="2 3" id="KW-0143">Chaperone</keyword>
<comment type="similarity">
    <text evidence="3">Belongs to the UreF family.</text>
</comment>
<dbReference type="Gene3D" id="1.10.4190.10">
    <property type="entry name" value="Urease accessory protein UreF"/>
    <property type="match status" value="1"/>
</dbReference>
<evidence type="ECO:0000313" key="4">
    <source>
        <dbReference type="EMBL" id="MBC9932318.1"/>
    </source>
</evidence>
<dbReference type="PANTHER" id="PTHR33620:SF1">
    <property type="entry name" value="UREASE ACCESSORY PROTEIN F"/>
    <property type="match status" value="1"/>
</dbReference>
<proteinExistence type="inferred from homology"/>
<evidence type="ECO:0000256" key="1">
    <source>
        <dbReference type="ARBA" id="ARBA00022988"/>
    </source>
</evidence>
<dbReference type="InterPro" id="IPR038277">
    <property type="entry name" value="UreF_sf"/>
</dbReference>
<dbReference type="EMBL" id="JACVFC010000002">
    <property type="protein sequence ID" value="MBC9932318.1"/>
    <property type="molecule type" value="Genomic_DNA"/>
</dbReference>
<dbReference type="InterPro" id="IPR002639">
    <property type="entry name" value="UreF"/>
</dbReference>
<keyword evidence="5" id="KW-1185">Reference proteome</keyword>
<organism evidence="4 5">
    <name type="scientific">Chitinophaga qingshengii</name>
    <dbReference type="NCBI Taxonomy" id="1569794"/>
    <lineage>
        <taxon>Bacteria</taxon>
        <taxon>Pseudomonadati</taxon>
        <taxon>Bacteroidota</taxon>
        <taxon>Chitinophagia</taxon>
        <taxon>Chitinophagales</taxon>
        <taxon>Chitinophagaceae</taxon>
        <taxon>Chitinophaga</taxon>
    </lineage>
</organism>
<dbReference type="PANTHER" id="PTHR33620">
    <property type="entry name" value="UREASE ACCESSORY PROTEIN F"/>
    <property type="match status" value="1"/>
</dbReference>
<accession>A0ABR7TPB6</accession>
<dbReference type="PIRSF" id="PIRSF009467">
    <property type="entry name" value="Ureas_acces_UreF"/>
    <property type="match status" value="1"/>
</dbReference>
<comment type="subcellular location">
    <subcellularLocation>
        <location evidence="3">Cytoplasm</location>
    </subcellularLocation>
</comment>
<comment type="subunit">
    <text evidence="3">UreD, UreF and UreG form a complex that acts as a GTP-hydrolysis-dependent molecular chaperone, activating the urease apoprotein by helping to assemble the nickel containing metallocenter of UreC. The UreE protein probably delivers the nickel.</text>
</comment>
<name>A0ABR7TPB6_9BACT</name>
<keyword evidence="1 3" id="KW-0996">Nickel insertion</keyword>
<protein>
    <recommendedName>
        <fullName evidence="3">Urease accessory protein UreF</fullName>
    </recommendedName>
</protein>
<evidence type="ECO:0000313" key="5">
    <source>
        <dbReference type="Proteomes" id="UP000659124"/>
    </source>
</evidence>
<dbReference type="RefSeq" id="WP_188089445.1">
    <property type="nucleotide sequence ID" value="NZ_JACVFC010000002.1"/>
</dbReference>
<dbReference type="Proteomes" id="UP000659124">
    <property type="component" value="Unassembled WGS sequence"/>
</dbReference>
<gene>
    <name evidence="3" type="primary">ureF</name>
    <name evidence="4" type="ORF">ICL07_18170</name>
</gene>
<reference evidence="4 5" key="1">
    <citation type="submission" date="2020-09" db="EMBL/GenBank/DDBJ databases">
        <title>Genome sequences of type strains of Chitinophaga qingshengii and Chitinophaga varians.</title>
        <authorList>
            <person name="Kittiwongwattana C."/>
        </authorList>
    </citation>
    <scope>NUCLEOTIDE SEQUENCE [LARGE SCALE GENOMIC DNA]</scope>
    <source>
        <strain evidence="4 5">JCM 30026</strain>
    </source>
</reference>
<dbReference type="Pfam" id="PF01730">
    <property type="entry name" value="UreF"/>
    <property type="match status" value="1"/>
</dbReference>
<comment type="function">
    <text evidence="3">Required for maturation of urease via the functional incorporation of the urease nickel metallocenter.</text>
</comment>
<keyword evidence="3" id="KW-0963">Cytoplasm</keyword>
<sequence>MQQKNDNTFHFLGSLLHLSDPTLPIGGYTHSNGLETYVQLGLVNNVASAEQFVQHMLSNNLQYNDAAFVCLAYRAAAVCDLNALLALDEEASALKMPREIRQASQKLGVRLMKIFSRQQTFSLAQQYEAATVAKKAEGHYSIAFGLYASLMGIPLPEALYAFFYNAAVGMVTNAVKLVPLGQLDGQDILFRMQTVISPLVKSTMELDRDLVGVCNIGFDIRCMQHEQLYSRLYMS</sequence>
<comment type="caution">
    <text evidence="4">The sequence shown here is derived from an EMBL/GenBank/DDBJ whole genome shotgun (WGS) entry which is preliminary data.</text>
</comment>
<dbReference type="HAMAP" id="MF_01385">
    <property type="entry name" value="UreF"/>
    <property type="match status" value="1"/>
</dbReference>